<organism evidence="1 2">
    <name type="scientific">Hymenobacter endophyticus</name>
    <dbReference type="NCBI Taxonomy" id="3076335"/>
    <lineage>
        <taxon>Bacteria</taxon>
        <taxon>Pseudomonadati</taxon>
        <taxon>Bacteroidota</taxon>
        <taxon>Cytophagia</taxon>
        <taxon>Cytophagales</taxon>
        <taxon>Hymenobacteraceae</taxon>
        <taxon>Hymenobacter</taxon>
    </lineage>
</organism>
<protein>
    <submittedName>
        <fullName evidence="1">Uncharacterized protein</fullName>
    </submittedName>
</protein>
<dbReference type="Proteomes" id="UP001250698">
    <property type="component" value="Unassembled WGS sequence"/>
</dbReference>
<evidence type="ECO:0000313" key="1">
    <source>
        <dbReference type="EMBL" id="MDU0372776.1"/>
    </source>
</evidence>
<dbReference type="EMBL" id="JAWDJT010000019">
    <property type="protein sequence ID" value="MDU0372776.1"/>
    <property type="molecule type" value="Genomic_DNA"/>
</dbReference>
<reference evidence="1 2" key="1">
    <citation type="submission" date="2023-10" db="EMBL/GenBank/DDBJ databases">
        <title>Hymenobacter endophyticus sp. nov., an isolate from the leaf tissues of wheat.</title>
        <authorList>
            <person name="Dai Y."/>
        </authorList>
    </citation>
    <scope>NUCLEOTIDE SEQUENCE [LARGE SCALE GENOMIC DNA]</scope>
    <source>
        <strain evidence="1 2">ZK17L-C2</strain>
    </source>
</reference>
<accession>A0ABU3TN23</accession>
<evidence type="ECO:0000313" key="2">
    <source>
        <dbReference type="Proteomes" id="UP001250698"/>
    </source>
</evidence>
<sequence>MLCLCALNSIEQRLAHRDAKYYLLFLLPQAERNNNAQAQQNPG</sequence>
<keyword evidence="2" id="KW-1185">Reference proteome</keyword>
<name>A0ABU3TN23_9BACT</name>
<dbReference type="RefSeq" id="WP_316000133.1">
    <property type="nucleotide sequence ID" value="NZ_JAWDJT010000019.1"/>
</dbReference>
<comment type="caution">
    <text evidence="1">The sequence shown here is derived from an EMBL/GenBank/DDBJ whole genome shotgun (WGS) entry which is preliminary data.</text>
</comment>
<gene>
    <name evidence="1" type="ORF">ROI90_20385</name>
</gene>
<proteinExistence type="predicted"/>